<evidence type="ECO:0000313" key="2">
    <source>
        <dbReference type="Proteomes" id="UP000331308"/>
    </source>
</evidence>
<evidence type="ECO:0000313" key="1">
    <source>
        <dbReference type="EMBL" id="VUX63029.1"/>
    </source>
</evidence>
<dbReference type="RefSeq" id="WP_144138929.1">
    <property type="nucleotide sequence ID" value="NZ_CABHOD010000004.1"/>
</dbReference>
<dbReference type="AlphaFoldDB" id="A0AAX3IVI5"/>
<name>A0AAX3IVI5_BIFPS</name>
<dbReference type="EMBL" id="CABHOD010000004">
    <property type="protein sequence ID" value="VUX63029.1"/>
    <property type="molecule type" value="Genomic_DNA"/>
</dbReference>
<gene>
    <name evidence="1" type="ORF">BPLFYP29_00695</name>
</gene>
<organism evidence="1 2">
    <name type="scientific">Bifidobacterium pseudocatenulatum</name>
    <dbReference type="NCBI Taxonomy" id="28026"/>
    <lineage>
        <taxon>Bacteria</taxon>
        <taxon>Bacillati</taxon>
        <taxon>Actinomycetota</taxon>
        <taxon>Actinomycetes</taxon>
        <taxon>Bifidobacteriales</taxon>
        <taxon>Bifidobacteriaceae</taxon>
        <taxon>Bifidobacterium</taxon>
    </lineage>
</organism>
<comment type="caution">
    <text evidence="1">The sequence shown here is derived from an EMBL/GenBank/DDBJ whole genome shotgun (WGS) entry which is preliminary data.</text>
</comment>
<dbReference type="Proteomes" id="UP000331308">
    <property type="component" value="Unassembled WGS sequence"/>
</dbReference>
<proteinExistence type="predicted"/>
<sequence length="167" mass="18677">MFNIANLLGMFAFTGRKNVCMGELMLSNVFLPAAQKTLRRLGEVVDIGIYGIDRSCWRCGRTSVAITNLCPLDCESGISLVEAWESIDMCYAKELLEIAGHPAAKQIKYRSSRRAGRYMSNGCAYCDALFGNFCIDEDILDGQKPRLIASVKRPLQEWAVMVAQFYL</sequence>
<accession>A0AAX3IVI5</accession>
<evidence type="ECO:0008006" key="3">
    <source>
        <dbReference type="Google" id="ProtNLM"/>
    </source>
</evidence>
<protein>
    <recommendedName>
        <fullName evidence="3">4Fe4S-binding SPASM domain-containing protein</fullName>
    </recommendedName>
</protein>
<reference evidence="1 2" key="1">
    <citation type="submission" date="2019-07" db="EMBL/GenBank/DDBJ databases">
        <authorList>
            <person name="Chang H.-W."/>
            <person name="Raman A."/>
            <person name="Venkatesh S."/>
            <person name="Gehrig J."/>
        </authorList>
    </citation>
    <scope>NUCLEOTIDE SEQUENCE [LARGE SCALE GENOMIC DNA]</scope>
    <source>
        <strain evidence="1">Bifidobacterium_pseudocatenulatum_LFYP_29</strain>
    </source>
</reference>